<dbReference type="UniPathway" id="UPA00143"/>
<dbReference type="Pfam" id="PF12894">
    <property type="entry name" value="ANAPC4_WD40"/>
    <property type="match status" value="1"/>
</dbReference>
<dbReference type="GO" id="GO:0030071">
    <property type="term" value="P:regulation of mitotic metaphase/anaphase transition"/>
    <property type="evidence" value="ECO:0007669"/>
    <property type="project" value="UniProtKB-UniRule"/>
</dbReference>
<dbReference type="InterPro" id="IPR015943">
    <property type="entry name" value="WD40/YVTN_repeat-like_dom_sf"/>
</dbReference>
<keyword evidence="4 6" id="KW-0833">Ubl conjugation pathway</keyword>
<evidence type="ECO:0000313" key="12">
    <source>
        <dbReference type="Proteomes" id="UP000472270"/>
    </source>
</evidence>
<comment type="function">
    <text evidence="6">Component of the anaphase promoting complex/cyclosome (APC/C), a cell cycle-regulated E3 ubiquitin ligase that controls progression through mitosis and the G1 phase of the cell cycle.</text>
</comment>
<dbReference type="InterPro" id="IPR017169">
    <property type="entry name" value="APC4_metazoa"/>
</dbReference>
<keyword evidence="2 6" id="KW-0132">Cell division</keyword>
<dbReference type="GO" id="GO:0051301">
    <property type="term" value="P:cell division"/>
    <property type="evidence" value="ECO:0007669"/>
    <property type="project" value="UniProtKB-KW"/>
</dbReference>
<evidence type="ECO:0000256" key="2">
    <source>
        <dbReference type="ARBA" id="ARBA00022618"/>
    </source>
</evidence>
<evidence type="ECO:0000256" key="6">
    <source>
        <dbReference type="PIRNR" id="PIRNR037303"/>
    </source>
</evidence>
<dbReference type="GO" id="GO:0070979">
    <property type="term" value="P:protein K11-linked ubiquitination"/>
    <property type="evidence" value="ECO:0007669"/>
    <property type="project" value="UniProtKB-UniRule"/>
</dbReference>
<keyword evidence="3 6" id="KW-0498">Mitosis</keyword>
<dbReference type="PANTHER" id="PTHR13260:SF0">
    <property type="entry name" value="ANAPHASE-PROMOTING COMPLEX SUBUNIT 4"/>
    <property type="match status" value="1"/>
</dbReference>
<organism evidence="11 12">
    <name type="scientific">Sinocyclocheilus rhinocerous</name>
    <dbReference type="NCBI Taxonomy" id="307959"/>
    <lineage>
        <taxon>Eukaryota</taxon>
        <taxon>Metazoa</taxon>
        <taxon>Chordata</taxon>
        <taxon>Craniata</taxon>
        <taxon>Vertebrata</taxon>
        <taxon>Euteleostomi</taxon>
        <taxon>Actinopterygii</taxon>
        <taxon>Neopterygii</taxon>
        <taxon>Teleostei</taxon>
        <taxon>Ostariophysi</taxon>
        <taxon>Cypriniformes</taxon>
        <taxon>Cyprinidae</taxon>
        <taxon>Cyprininae</taxon>
        <taxon>Sinocyclocheilus</taxon>
    </lineage>
</organism>
<evidence type="ECO:0000256" key="5">
    <source>
        <dbReference type="ARBA" id="ARBA00023306"/>
    </source>
</evidence>
<dbReference type="Pfam" id="PF12896">
    <property type="entry name" value="ANAPC4"/>
    <property type="match status" value="1"/>
</dbReference>
<evidence type="ECO:0000259" key="8">
    <source>
        <dbReference type="Pfam" id="PF12894"/>
    </source>
</evidence>
<reference evidence="11" key="2">
    <citation type="submission" date="2025-09" db="UniProtKB">
        <authorList>
            <consortium name="Ensembl"/>
        </authorList>
    </citation>
    <scope>IDENTIFICATION</scope>
</reference>
<accession>A0A673H593</accession>
<comment type="pathway">
    <text evidence="6">Protein modification; protein ubiquitination.</text>
</comment>
<evidence type="ECO:0000313" key="11">
    <source>
        <dbReference type="Ensembl" id="ENSSRHP00000021227.1"/>
    </source>
</evidence>
<dbReference type="PIRSF" id="PIRSF037303">
    <property type="entry name" value="APC4"/>
    <property type="match status" value="1"/>
</dbReference>
<dbReference type="GO" id="GO:0005680">
    <property type="term" value="C:anaphase-promoting complex"/>
    <property type="evidence" value="ECO:0007669"/>
    <property type="project" value="UniProtKB-UniRule"/>
</dbReference>
<reference evidence="11" key="1">
    <citation type="submission" date="2025-08" db="UniProtKB">
        <authorList>
            <consortium name="Ensembl"/>
        </authorList>
    </citation>
    <scope>IDENTIFICATION</scope>
</reference>
<dbReference type="GO" id="GO:0034399">
    <property type="term" value="C:nuclear periphery"/>
    <property type="evidence" value="ECO:0007669"/>
    <property type="project" value="TreeGrafter"/>
</dbReference>
<dbReference type="AlphaFoldDB" id="A0A673H593"/>
<dbReference type="Proteomes" id="UP000472270">
    <property type="component" value="Unassembled WGS sequence"/>
</dbReference>
<gene>
    <name evidence="11" type="primary">anapc4</name>
</gene>
<name>A0A673H593_9TELE</name>
<feature type="domain" description="Anaphase-promoting complex subunit 4 long" evidence="9">
    <location>
        <begin position="217"/>
        <end position="408"/>
    </location>
</feature>
<comment type="similarity">
    <text evidence="6">Belongs to the APC4 family.</text>
</comment>
<feature type="compositionally biased region" description="Acidic residues" evidence="7">
    <location>
        <begin position="715"/>
        <end position="729"/>
    </location>
</feature>
<dbReference type="Ensembl" id="ENSSRHT00000021890.1">
    <property type="protein sequence ID" value="ENSSRHP00000021227.1"/>
    <property type="gene ID" value="ENSSRHG00000011290.1"/>
</dbReference>
<dbReference type="Pfam" id="PF23405">
    <property type="entry name" value="WD40_APC4_C-half"/>
    <property type="match status" value="1"/>
</dbReference>
<evidence type="ECO:0000256" key="4">
    <source>
        <dbReference type="ARBA" id="ARBA00022786"/>
    </source>
</evidence>
<evidence type="ECO:0000256" key="7">
    <source>
        <dbReference type="SAM" id="MobiDB-lite"/>
    </source>
</evidence>
<evidence type="ECO:0000259" key="9">
    <source>
        <dbReference type="Pfam" id="PF12896"/>
    </source>
</evidence>
<evidence type="ECO:0000259" key="10">
    <source>
        <dbReference type="Pfam" id="PF23405"/>
    </source>
</evidence>
<evidence type="ECO:0000256" key="1">
    <source>
        <dbReference type="ARBA" id="ARBA00016067"/>
    </source>
</evidence>
<dbReference type="SUPFAM" id="SSF50960">
    <property type="entry name" value="TolB, C-terminal domain"/>
    <property type="match status" value="1"/>
</dbReference>
<dbReference type="InterPro" id="IPR024977">
    <property type="entry name" value="Apc4-like_WD40_dom"/>
</dbReference>
<dbReference type="PANTHER" id="PTHR13260">
    <property type="entry name" value="ANAPHASE PROMOTING COMPLEX SUBUNIT 4 APC4"/>
    <property type="match status" value="1"/>
</dbReference>
<feature type="domain" description="Anaphase-promoting complex subunit 4 C-terminal half WD40" evidence="10">
    <location>
        <begin position="545"/>
        <end position="712"/>
    </location>
</feature>
<proteinExistence type="inferred from homology"/>
<sequence>MPAFRQVGEKQLPNPILYMAWSPNRDLIALANTSGEVLLLHRLANFQRVWSLLPNENTGKEITSLAWRPDGKVLAFSVGDTKQVVLCDAEKAEILHLFPVEYPASCMHWMEVQDDSRWGVLYKEDPFSFSIDDLVSFIWFIEEKSDEVTNLLGEVRLNILVVGGPSGFVELYAYGLYKIATLSGISGTCRSLGLSSDLKSLSVITEIRSTEDNPEIHYIQLDTGLLSSCLPELTKMARKFTHISTLLQYLRLSLTCMCEAWEDILMQMDLRLTKFVQEKNTSTQVQDEFLELLLWGHASPELQALLMNQLTVKGLKMLGQSIDSSYSSIQKLVISHLQSGSEALLYHLSEVKGMALWKQKFQPLGLDPAAIEDAIVAVGSFTLKASELLQVIDKSMKNFKAFFRWLYVGKLHFCMTQKDLAFVADFLSEHFSNEELFDRKGKYFNVERVGQYLKDEDEDLVSPPNMEGNQWVTFVKQSTYLKESPLLFPTYPQKSLHFVKRMMEGSIDLCLQKPAEVIGHSIKQAVCLRLYTVPERYSLFLIISKAGMHYVVFCMPEISPSKIYILRRATDPNRSVAKGLVALNLNTPLNSSIDDETPAPASADSSYSCLDARFYDNETLTVVLRSLEDDENKMRVLAQLHLNSALSWDEEFTWDLTLRLEQQTEGIPVQGLTWRNQSREMDNIKAQFVAVNGIRKVACMLSANLRHIRVFEMDAEEEEEEEERADESQEMSLDQDRLEDTMTNQSDAGEGRDGVGGAEEAQVAGQGSGDILDETAGSDKL</sequence>
<evidence type="ECO:0000256" key="3">
    <source>
        <dbReference type="ARBA" id="ARBA00022776"/>
    </source>
</evidence>
<feature type="region of interest" description="Disordered" evidence="7">
    <location>
        <begin position="715"/>
        <end position="781"/>
    </location>
</feature>
<dbReference type="InterPro" id="IPR024789">
    <property type="entry name" value="APC4"/>
</dbReference>
<dbReference type="InterPro" id="IPR056358">
    <property type="entry name" value="APC4_C"/>
</dbReference>
<protein>
    <recommendedName>
        <fullName evidence="1 6">Anaphase-promoting complex subunit 4</fullName>
    </recommendedName>
    <alternativeName>
        <fullName evidence="6">Cyclosome subunit 4</fullName>
    </alternativeName>
</protein>
<feature type="domain" description="Anaphase-promoting complex subunit 4-like WD40" evidence="8">
    <location>
        <begin position="19"/>
        <end position="111"/>
    </location>
</feature>
<dbReference type="GO" id="GO:0031145">
    <property type="term" value="P:anaphase-promoting complex-dependent catabolic process"/>
    <property type="evidence" value="ECO:0007669"/>
    <property type="project" value="UniProtKB-UniRule"/>
</dbReference>
<keyword evidence="12" id="KW-1185">Reference proteome</keyword>
<keyword evidence="5 6" id="KW-0131">Cell cycle</keyword>
<dbReference type="Gene3D" id="2.130.10.10">
    <property type="entry name" value="YVTN repeat-like/Quinoprotein amine dehydrogenase"/>
    <property type="match status" value="1"/>
</dbReference>
<dbReference type="InterPro" id="IPR024790">
    <property type="entry name" value="APC4_long_dom"/>
</dbReference>